<proteinExistence type="predicted"/>
<dbReference type="AlphaFoldDB" id="A0A7R9UH36"/>
<name>A0A7R9UH36_9STRA</name>
<gene>
    <name evidence="1" type="ORF">PPYR1160_LOCUS15205</name>
</gene>
<evidence type="ECO:0000313" key="1">
    <source>
        <dbReference type="EMBL" id="CAD8265702.1"/>
    </source>
</evidence>
<sequence length="157" mass="17051">MPCFPLNDARWHGMAWHGMASALRTGRAIKRSTARAGTFTHAVELLLSPGVHGDRADEGDVHAERAVLPAAVQAHEHSKAHGGPRGVLRAAVHAVVVSRDREDLPLLIQRHAQRHLGYVTQRKAVFFPPLSLLPVSPLSSPPSSLRGKWKASLPLLD</sequence>
<organism evidence="1">
    <name type="scientific">Pinguiococcus pyrenoidosus</name>
    <dbReference type="NCBI Taxonomy" id="172671"/>
    <lineage>
        <taxon>Eukaryota</taxon>
        <taxon>Sar</taxon>
        <taxon>Stramenopiles</taxon>
        <taxon>Ochrophyta</taxon>
        <taxon>Pinguiophyceae</taxon>
        <taxon>Pinguiochrysidales</taxon>
        <taxon>Pinguiochrysidaceae</taxon>
        <taxon>Pinguiococcus</taxon>
    </lineage>
</organism>
<dbReference type="EMBL" id="HBEA01019998">
    <property type="protein sequence ID" value="CAD8265702.1"/>
    <property type="molecule type" value="Transcribed_RNA"/>
</dbReference>
<reference evidence="1" key="1">
    <citation type="submission" date="2021-01" db="EMBL/GenBank/DDBJ databases">
        <authorList>
            <person name="Corre E."/>
            <person name="Pelletier E."/>
            <person name="Niang G."/>
            <person name="Scheremetjew M."/>
            <person name="Finn R."/>
            <person name="Kale V."/>
            <person name="Holt S."/>
            <person name="Cochrane G."/>
            <person name="Meng A."/>
            <person name="Brown T."/>
            <person name="Cohen L."/>
        </authorList>
    </citation>
    <scope>NUCLEOTIDE SEQUENCE</scope>
    <source>
        <strain evidence="1">CCMP2078</strain>
    </source>
</reference>
<accession>A0A7R9UH36</accession>
<protein>
    <submittedName>
        <fullName evidence="1">Uncharacterized protein</fullName>
    </submittedName>
</protein>